<evidence type="ECO:0000313" key="2">
    <source>
        <dbReference type="EMBL" id="SJZ59959.1"/>
    </source>
</evidence>
<feature type="chain" id="PRO_5010588695" description="Lipoprotein" evidence="1">
    <location>
        <begin position="21"/>
        <end position="281"/>
    </location>
</feature>
<dbReference type="Proteomes" id="UP000190065">
    <property type="component" value="Unassembled WGS sequence"/>
</dbReference>
<dbReference type="AlphaFoldDB" id="A0A1T4LYZ4"/>
<dbReference type="RefSeq" id="WP_025071123.1">
    <property type="nucleotide sequence ID" value="NZ_FUXK01000005.1"/>
</dbReference>
<organism evidence="2 3">
    <name type="scientific">Segatella oulorum</name>
    <dbReference type="NCBI Taxonomy" id="28136"/>
    <lineage>
        <taxon>Bacteria</taxon>
        <taxon>Pseudomonadati</taxon>
        <taxon>Bacteroidota</taxon>
        <taxon>Bacteroidia</taxon>
        <taxon>Bacteroidales</taxon>
        <taxon>Prevotellaceae</taxon>
        <taxon>Segatella</taxon>
    </lineage>
</organism>
<evidence type="ECO:0008006" key="4">
    <source>
        <dbReference type="Google" id="ProtNLM"/>
    </source>
</evidence>
<proteinExistence type="predicted"/>
<dbReference type="EMBL" id="FUXK01000005">
    <property type="protein sequence ID" value="SJZ59959.1"/>
    <property type="molecule type" value="Genomic_DNA"/>
</dbReference>
<accession>A0A1T4LYZ4</accession>
<name>A0A1T4LYZ4_9BACT</name>
<evidence type="ECO:0000256" key="1">
    <source>
        <dbReference type="SAM" id="SignalP"/>
    </source>
</evidence>
<feature type="signal peptide" evidence="1">
    <location>
        <begin position="1"/>
        <end position="20"/>
    </location>
</feature>
<sequence length="281" mass="31994">MKFKSIATLSIAIACIAACGQQTTKKSTTQQKIKADYQSIGDSTIYGLACEGCNDSVIVLLPNDGSDPVTYDVVDARRNKRILGDIQIGDWIGIVANRYDKRVADEVVNLDQLKGIWCYVVMPKMRDYEYMSKSLQRRMMRDMPDSVKRTYLIPREYGFWLRRQWGAQSVGYVSEQSALEQESPVVYPQLGYFTGWRIWNGKVIILSATPIFKNDNTIQTIDPRIDTCDIVYLGNDSLVLSSEGASRSYYRKKDINDVNVKARYMAEKLKREALKKTTQEG</sequence>
<dbReference type="STRING" id="28136.SAMN02745202_00567"/>
<keyword evidence="1" id="KW-0732">Signal</keyword>
<protein>
    <recommendedName>
        <fullName evidence="4">Lipoprotein</fullName>
    </recommendedName>
</protein>
<gene>
    <name evidence="2" type="ORF">SAMN02745202_00567</name>
</gene>
<reference evidence="2 3" key="1">
    <citation type="submission" date="2017-02" db="EMBL/GenBank/DDBJ databases">
        <authorList>
            <person name="Peterson S.W."/>
        </authorList>
    </citation>
    <scope>NUCLEOTIDE SEQUENCE [LARGE SCALE GENOMIC DNA]</scope>
    <source>
        <strain evidence="2 3">ATCC 43324</strain>
    </source>
</reference>
<evidence type="ECO:0000313" key="3">
    <source>
        <dbReference type="Proteomes" id="UP000190065"/>
    </source>
</evidence>
<dbReference type="PROSITE" id="PS51257">
    <property type="entry name" value="PROKAR_LIPOPROTEIN"/>
    <property type="match status" value="1"/>
</dbReference>